<keyword evidence="2" id="KW-0687">Ribonucleoprotein</keyword>
<accession>A0A1M5XDX1</accession>
<dbReference type="PROSITE" id="PS51664">
    <property type="entry name" value="YCAO"/>
    <property type="match status" value="1"/>
</dbReference>
<dbReference type="EMBL" id="FQXJ01000006">
    <property type="protein sequence ID" value="SHH98020.1"/>
    <property type="molecule type" value="Genomic_DNA"/>
</dbReference>
<dbReference type="InterPro" id="IPR022291">
    <property type="entry name" value="Bacteriocin_synth_cyclodeHase"/>
</dbReference>
<dbReference type="Gene3D" id="3.30.40.250">
    <property type="match status" value="1"/>
</dbReference>
<dbReference type="InterPro" id="IPR049274">
    <property type="entry name" value="LynD/TruD_wHTH-like"/>
</dbReference>
<dbReference type="NCBIfam" id="TIGR03604">
    <property type="entry name" value="TOMM_cyclo_SagD"/>
    <property type="match status" value="1"/>
</dbReference>
<dbReference type="InterPro" id="IPR027624">
    <property type="entry name" value="TOMM_cyclo_SagD"/>
</dbReference>
<dbReference type="GO" id="GO:0005840">
    <property type="term" value="C:ribosome"/>
    <property type="evidence" value="ECO:0007669"/>
    <property type="project" value="UniProtKB-KW"/>
</dbReference>
<dbReference type="RefSeq" id="WP_073029553.1">
    <property type="nucleotide sequence ID" value="NZ_FQXJ01000006.1"/>
</dbReference>
<keyword evidence="2" id="KW-0808">Transferase</keyword>
<dbReference type="InterPro" id="IPR035985">
    <property type="entry name" value="Ubiquitin-activating_enz"/>
</dbReference>
<evidence type="ECO:0000259" key="1">
    <source>
        <dbReference type="PROSITE" id="PS51664"/>
    </source>
</evidence>
<reference evidence="3" key="1">
    <citation type="submission" date="2016-11" db="EMBL/GenBank/DDBJ databases">
        <authorList>
            <person name="Varghese N."/>
            <person name="Submissions S."/>
        </authorList>
    </citation>
    <scope>NUCLEOTIDE SEQUENCE [LARGE SCALE GENOMIC DNA]</scope>
    <source>
        <strain evidence="3">DSM 15449</strain>
    </source>
</reference>
<evidence type="ECO:0000313" key="2">
    <source>
        <dbReference type="EMBL" id="SHH98020.1"/>
    </source>
</evidence>
<proteinExistence type="predicted"/>
<dbReference type="Proteomes" id="UP000183954">
    <property type="component" value="Unassembled WGS sequence"/>
</dbReference>
<dbReference type="SUPFAM" id="SSF69572">
    <property type="entry name" value="Activating enzymes of the ubiquitin-like proteins"/>
    <property type="match status" value="1"/>
</dbReference>
<dbReference type="Gene3D" id="3.30.1330.230">
    <property type="match status" value="2"/>
</dbReference>
<dbReference type="NCBIfam" id="TIGR00702">
    <property type="entry name" value="YcaO-type kinase domain"/>
    <property type="match status" value="1"/>
</dbReference>
<dbReference type="Pfam" id="PF21084">
    <property type="entry name" value="WHD_DUF4423_like"/>
    <property type="match status" value="1"/>
</dbReference>
<feature type="domain" description="YcaO" evidence="1">
    <location>
        <begin position="379"/>
        <end position="746"/>
    </location>
</feature>
<dbReference type="GO" id="GO:0016740">
    <property type="term" value="F:transferase activity"/>
    <property type="evidence" value="ECO:0007669"/>
    <property type="project" value="UniProtKB-KW"/>
</dbReference>
<keyword evidence="3" id="KW-1185">Reference proteome</keyword>
<organism evidence="2 3">
    <name type="scientific">Desulfosporosinus lacus DSM 15449</name>
    <dbReference type="NCBI Taxonomy" id="1121420"/>
    <lineage>
        <taxon>Bacteria</taxon>
        <taxon>Bacillati</taxon>
        <taxon>Bacillota</taxon>
        <taxon>Clostridia</taxon>
        <taxon>Eubacteriales</taxon>
        <taxon>Desulfitobacteriaceae</taxon>
        <taxon>Desulfosporosinus</taxon>
    </lineage>
</organism>
<evidence type="ECO:0000313" key="3">
    <source>
        <dbReference type="Proteomes" id="UP000183954"/>
    </source>
</evidence>
<dbReference type="Gene3D" id="3.90.930.60">
    <property type="match status" value="1"/>
</dbReference>
<name>A0A1M5XDX1_9FIRM</name>
<protein>
    <submittedName>
        <fullName evidence="2">Ribosomal protein S12 methylthiotransferase accessory factor</fullName>
    </submittedName>
</protein>
<dbReference type="Pfam" id="PF02624">
    <property type="entry name" value="YcaO"/>
    <property type="match status" value="1"/>
</dbReference>
<dbReference type="NCBIfam" id="TIGR03882">
    <property type="entry name" value="cyclo_dehyd_2"/>
    <property type="match status" value="1"/>
</dbReference>
<dbReference type="PANTHER" id="PTHR37809">
    <property type="entry name" value="RIBOSOMAL PROTEIN S12 METHYLTHIOTRANSFERASE ACCESSORY FACTOR YCAO"/>
    <property type="match status" value="1"/>
</dbReference>
<dbReference type="STRING" id="1121420.SAMN02746098_01962"/>
<dbReference type="Gene3D" id="3.40.50.720">
    <property type="entry name" value="NAD(P)-binding Rossmann-like Domain"/>
    <property type="match status" value="1"/>
</dbReference>
<sequence length="746" mass="83690">MFWTRPRFKHHFRVDVVAEEKAVFLSSDQQHFVLKGKTYVALAPLLNGINSLDDIVAALEGEVSPPSVWYALAELEKKGYITEESDSLNPDQASFWSALGVDPALAGPKLAKAKVEVSVLGELSPIPFTNLLESMGLTVAAEGNLRVVLTDDYLTEELAEINREAQTKGIPWLIVKFTGLEAMVGPVFVPGQTVCWECLSARLKGNLKVVEQAVDKMEGRQTVIPGVRGGLAAGEQAALSLAALEIAKWIVKNETSALASNLMTLNLSKSEIQFHAVQRLPQCPSCGNADMTEARPLVLESRVKTFVTDGGHRSLKPLETYQQFAHLIDPLTGLVNQVVRMGPEESQVHLYFAGENRALYHGRYNLKKLKASLRSSSAGKGMSDAQAKASALCEALERISGVFRGDEPVRKKFSYRQLGDEAVLLDACQHFSQRQYEQREEINRQEINFYYVPEPFDEEAVIDWTPVWSLTQKRFRYLPTEYCYYSYPEARFALGDSNGNASGNTLEEAVLQGFFELVERDCVALWWYNRLPRPGVDLESFSEPYYGELREEYSRIGRELWAIDLTSDLGIPTFAAVSCRSDGTGSQVMFGFGTHLDPKIALSRAVTEMNQSLSTLDVVNRGQAPLEDETTLKWLKEATLDNQPYLAPDPTVPAQQVTDYLPPFHQDMLEDLEYCRRIIEEMDMEMLVLDQTRPDIGMPVVKVIVPGLRHFWARFAPGRLYEVPVKLGWLKKANTEDELNPIPMFW</sequence>
<dbReference type="InterPro" id="IPR003776">
    <property type="entry name" value="YcaO-like_dom"/>
</dbReference>
<dbReference type="AlphaFoldDB" id="A0A1M5XDX1"/>
<dbReference type="OrthoDB" id="2379922at2"/>
<dbReference type="Gene3D" id="3.30.160.660">
    <property type="match status" value="1"/>
</dbReference>
<dbReference type="GO" id="GO:0008641">
    <property type="term" value="F:ubiquitin-like modifier activating enzyme activity"/>
    <property type="evidence" value="ECO:0007669"/>
    <property type="project" value="InterPro"/>
</dbReference>
<keyword evidence="2" id="KW-0689">Ribosomal protein</keyword>
<dbReference type="PANTHER" id="PTHR37809:SF1">
    <property type="entry name" value="RIBOSOMAL PROTEIN S12 METHYLTHIOTRANSFERASE ACCESSORY FACTOR YCAO"/>
    <property type="match status" value="1"/>
</dbReference>
<gene>
    <name evidence="2" type="ORF">SAMN02746098_01962</name>
</gene>